<dbReference type="EMBL" id="CP073118">
    <property type="protein sequence ID" value="UTG75779.1"/>
    <property type="molecule type" value="Genomic_DNA"/>
</dbReference>
<gene>
    <name evidence="1" type="ORF">KCG53_01310</name>
</gene>
<name>A0A9X9I5I1_NEISU</name>
<protein>
    <recommendedName>
        <fullName evidence="3">DUF4303 domain-containing protein</fullName>
    </recommendedName>
</protein>
<evidence type="ECO:0000313" key="1">
    <source>
        <dbReference type="EMBL" id="UTG75779.1"/>
    </source>
</evidence>
<proteinExistence type="predicted"/>
<dbReference type="Proteomes" id="UP001057336">
    <property type="component" value="Chromosome"/>
</dbReference>
<evidence type="ECO:0000313" key="2">
    <source>
        <dbReference type="Proteomes" id="UP001057336"/>
    </source>
</evidence>
<reference evidence="1" key="1">
    <citation type="submission" date="2021-04" db="EMBL/GenBank/DDBJ databases">
        <title>Characterizing Neisseria spp. as novel respiratory pathobionts in bronchiectasis.</title>
        <authorList>
            <person name="Li L."/>
            <person name="Mac Aogain M."/>
            <person name="Xu T."/>
            <person name="Jaggi T.K."/>
            <person name="Chan L.Y."/>
            <person name="Keir H.R."/>
            <person name="Dicker A.J."/>
            <person name="Qu J."/>
            <person name="Liu Y."/>
            <person name="Chen H.S."/>
            <person name="Koh M.S."/>
            <person name="Ong T.H."/>
            <person name="Lim A.Y.H."/>
            <person name="Abisheganaden J."/>
            <person name="Low T.B."/>
            <person name="Oliver B.G."/>
            <person name="Tan N.S."/>
            <person name="Fang M."/>
            <person name="Chalmers J.D."/>
            <person name="Chotirmall S.H."/>
        </authorList>
    </citation>
    <scope>NUCLEOTIDE SEQUENCE</scope>
    <source>
        <strain evidence="1">CG0073</strain>
    </source>
</reference>
<organism evidence="1 2">
    <name type="scientific">Neisseria subflava</name>
    <dbReference type="NCBI Taxonomy" id="28449"/>
    <lineage>
        <taxon>Bacteria</taxon>
        <taxon>Pseudomonadati</taxon>
        <taxon>Pseudomonadota</taxon>
        <taxon>Betaproteobacteria</taxon>
        <taxon>Neisseriales</taxon>
        <taxon>Neisseriaceae</taxon>
        <taxon>Neisseria</taxon>
    </lineage>
</organism>
<evidence type="ECO:0008006" key="3">
    <source>
        <dbReference type="Google" id="ProtNLM"/>
    </source>
</evidence>
<dbReference type="AlphaFoldDB" id="A0A9X9I5I1"/>
<sequence length="181" mass="21147">MQNWQQYESQYQIEALLYNLCIQAIQIMAKESEGTVINGIALNIHSYYGTCGLSFNRAENGEDGSFLRENDIQPPDWSDEWNEAVYQTFKPFEEKHRYAIADIMQGLGNKNLDAEFEAFGNGFLYTCRRVMSRLRQNRAFEKYANISNNCWYLVTEIDADTEEEERLLEEVYQEIISTLTT</sequence>
<accession>A0A9X9I5I1</accession>